<dbReference type="RefSeq" id="WP_219504076.1">
    <property type="nucleotide sequence ID" value="NZ_JAHXDN010000004.1"/>
</dbReference>
<gene>
    <name evidence="1" type="ORF">KX928_14580</name>
</gene>
<evidence type="ECO:0000313" key="1">
    <source>
        <dbReference type="EMBL" id="MBW4709013.1"/>
    </source>
</evidence>
<keyword evidence="2" id="KW-1185">Reference proteome</keyword>
<dbReference type="Proteomes" id="UP001138661">
    <property type="component" value="Unassembled WGS sequence"/>
</dbReference>
<sequence>MASLIFVSHPEVAVDAACPVTQWGLNETGHARARAFARSALLSDVTAIWSSEERKARDTAEHLAAYLDVPVQQDVCLGENDRTATGFLPPEVFERAADAFFANPETSFRGWERATDAQSRIVTAVRSIVAGHGRGDLAIVSHGAVGTLLYCALSRLPISRVHDQPGQGHYWSADLGNLVPRHPWRSIG</sequence>
<name>A0A9X1FY16_9RHOB</name>
<accession>A0A9X1FY16</accession>
<organism evidence="1 2">
    <name type="scientific">Roseobacter insulae</name>
    <dbReference type="NCBI Taxonomy" id="2859783"/>
    <lineage>
        <taxon>Bacteria</taxon>
        <taxon>Pseudomonadati</taxon>
        <taxon>Pseudomonadota</taxon>
        <taxon>Alphaproteobacteria</taxon>
        <taxon>Rhodobacterales</taxon>
        <taxon>Roseobacteraceae</taxon>
        <taxon>Roseobacter</taxon>
    </lineage>
</organism>
<reference evidence="1" key="1">
    <citation type="submission" date="2021-07" db="EMBL/GenBank/DDBJ databases">
        <title>Roseobacter insulae sp. nov., isolated from a tidal flat.</title>
        <authorList>
            <person name="Park S."/>
            <person name="Yoon J.-H."/>
        </authorList>
    </citation>
    <scope>NUCLEOTIDE SEQUENCE</scope>
    <source>
        <strain evidence="1">YSTF-M11</strain>
    </source>
</reference>
<dbReference type="Pfam" id="PF00300">
    <property type="entry name" value="His_Phos_1"/>
    <property type="match status" value="1"/>
</dbReference>
<comment type="caution">
    <text evidence="1">The sequence shown here is derived from an EMBL/GenBank/DDBJ whole genome shotgun (WGS) entry which is preliminary data.</text>
</comment>
<protein>
    <submittedName>
        <fullName evidence="1">Phosphoglycerate mutase family protein</fullName>
    </submittedName>
</protein>
<dbReference type="InterPro" id="IPR013078">
    <property type="entry name" value="His_Pase_superF_clade-1"/>
</dbReference>
<evidence type="ECO:0000313" key="2">
    <source>
        <dbReference type="Proteomes" id="UP001138661"/>
    </source>
</evidence>
<dbReference type="AlphaFoldDB" id="A0A9X1FY16"/>
<dbReference type="EMBL" id="JAHXDN010000004">
    <property type="protein sequence ID" value="MBW4709013.1"/>
    <property type="molecule type" value="Genomic_DNA"/>
</dbReference>
<proteinExistence type="predicted"/>